<dbReference type="EMBL" id="CM047903">
    <property type="protein sequence ID" value="KAJ0092034.1"/>
    <property type="molecule type" value="Genomic_DNA"/>
</dbReference>
<evidence type="ECO:0000313" key="1">
    <source>
        <dbReference type="EMBL" id="KAJ0092034.1"/>
    </source>
</evidence>
<name>A0ACC1AZC9_9ROSI</name>
<keyword evidence="2" id="KW-1185">Reference proteome</keyword>
<proteinExistence type="predicted"/>
<reference evidence="2" key="1">
    <citation type="journal article" date="2023" name="G3 (Bethesda)">
        <title>Genome assembly and association tests identify interacting loci associated with vigor, precocity, and sex in interspecific pistachio rootstocks.</title>
        <authorList>
            <person name="Palmer W."/>
            <person name="Jacygrad E."/>
            <person name="Sagayaradj S."/>
            <person name="Cavanaugh K."/>
            <person name="Han R."/>
            <person name="Bertier L."/>
            <person name="Beede B."/>
            <person name="Kafkas S."/>
            <person name="Golino D."/>
            <person name="Preece J."/>
            <person name="Michelmore R."/>
        </authorList>
    </citation>
    <scope>NUCLEOTIDE SEQUENCE [LARGE SCALE GENOMIC DNA]</scope>
</reference>
<dbReference type="Proteomes" id="UP001164250">
    <property type="component" value="Chromosome 7"/>
</dbReference>
<sequence>MSPIGMTGLILFVCSFSGKKIYLQKLNKYSLHSLIMFFLQAAIVKDSSISVSRIAWSPDGNLIGVAFTKHLIHLYTYQGSSELGQHLEACFVDAHVGGVNDIAFSHPNKQLCIVTCGDDKLIKVWDLSGRKLFHFEGHEAPVYSVCPHQKENIQFIFSTAVDGKIKAWLYDNMGSRVDYDAPGLWCTTMLYSADGSRLFSCGTSKDGDSFLVEWNESEGAIKRSYIGFRKKSAGVVQFDTTRNRFLAAGEDNQIKFWDMDNTNMLTSTEAEGGLPSLPRLRFNREGNLLVVTTADNGLKILANADGLRAFKAMETRSYDISKGTTEMKVSSSALVTSISPVISKVERVDRSSPARPPPIINGVESIARGIEKPRNLEEVSDKAKPWELTEIVNPVQCRAVTMPEGTDSACKVARLLYTNSGVGILALGSNGVQKLWKWGRSEQNPGGKASTSVVPQHWHPSNGLLMTNDVPENSEEAVPCIALSKNDSYVMSACGGKVSLFNMMNFKVMTTFMQPPPASTFLAFHPQDNNIIAVGMEDSTIQIYNVRVDEVKTKLKGHQKRITGLAFSTSLNILVSSGADAQIIFWNTDTWEKRKSVAIQLPAGKAPIGDTRVQFHSDQVRLLVCHETQLALYDAAKMERIRQWVPQDVLSSPISCAVYSCNSQLIYATFTDGNIGVFDADSLRLRCRIAPSAYISQASSNSQTVYPLVVAAHPQEPNQLGVGLTDGSIKVIEPSETERKWGVAVPVDNGTENSRTATSSATNNPTPEQLQ</sequence>
<comment type="caution">
    <text evidence="1">The sequence shown here is derived from an EMBL/GenBank/DDBJ whole genome shotgun (WGS) entry which is preliminary data.</text>
</comment>
<accession>A0ACC1AZC9</accession>
<evidence type="ECO:0000313" key="2">
    <source>
        <dbReference type="Proteomes" id="UP001164250"/>
    </source>
</evidence>
<gene>
    <name evidence="1" type="ORF">Patl1_24977</name>
</gene>
<organism evidence="1 2">
    <name type="scientific">Pistacia atlantica</name>
    <dbReference type="NCBI Taxonomy" id="434234"/>
    <lineage>
        <taxon>Eukaryota</taxon>
        <taxon>Viridiplantae</taxon>
        <taxon>Streptophyta</taxon>
        <taxon>Embryophyta</taxon>
        <taxon>Tracheophyta</taxon>
        <taxon>Spermatophyta</taxon>
        <taxon>Magnoliopsida</taxon>
        <taxon>eudicotyledons</taxon>
        <taxon>Gunneridae</taxon>
        <taxon>Pentapetalae</taxon>
        <taxon>rosids</taxon>
        <taxon>malvids</taxon>
        <taxon>Sapindales</taxon>
        <taxon>Anacardiaceae</taxon>
        <taxon>Pistacia</taxon>
    </lineage>
</organism>
<protein>
    <submittedName>
        <fullName evidence="1">Uncharacterized protein</fullName>
    </submittedName>
</protein>